<evidence type="ECO:0000256" key="1">
    <source>
        <dbReference type="SAM" id="Phobius"/>
    </source>
</evidence>
<proteinExistence type="predicted"/>
<feature type="transmembrane region" description="Helical" evidence="1">
    <location>
        <begin position="363"/>
        <end position="383"/>
    </location>
</feature>
<comment type="caution">
    <text evidence="3">The sequence shown here is derived from an EMBL/GenBank/DDBJ whole genome shotgun (WGS) entry which is preliminary data.</text>
</comment>
<protein>
    <submittedName>
        <fullName evidence="3">Uncharacterized protein</fullName>
    </submittedName>
</protein>
<evidence type="ECO:0000256" key="2">
    <source>
        <dbReference type="SAM" id="SignalP"/>
    </source>
</evidence>
<sequence length="400" mass="43401">MFRFATTLLLTTLLAVNAMEISTEGSVPVDSAMGQALLRKATVIEPARHLNQNQNQNQGNAAYLGKYEIKYLGCNSLLQLNREAGNNQNEGILYTQHLVRFALCPANSCNSCNGGGEYAVNMADFVDAYTEAKLSEDAYACEMAREDCVCDNADDAEACESACYSAAGLTNCAQAEGEAEFEIQRYLECREIEGGNNNNNANNENGNQYYNGNNNGQYYGNLFVGPYCANNGKSIHLGVFYDNTCTNKASNNLYSARTGSNLPFTSQSIIKTSGCMSCRDTQNNNNNQNQQVQNEDGSYEEVYAVTDLCTQSYQSAVKCETKMAFANKDTSGCEFLGNVLPRLTSASKSSGVYGGGRNGAAKAFAWIFAMTTIAFGAYSYFLYRKIKRGSQSLVAGGNLA</sequence>
<gene>
    <name evidence="3" type="ORF">FisN_35Lh014</name>
</gene>
<dbReference type="Proteomes" id="UP000198406">
    <property type="component" value="Unassembled WGS sequence"/>
</dbReference>
<dbReference type="AlphaFoldDB" id="A0A1Z5KRB4"/>
<organism evidence="3 4">
    <name type="scientific">Fistulifera solaris</name>
    <name type="common">Oleaginous diatom</name>
    <dbReference type="NCBI Taxonomy" id="1519565"/>
    <lineage>
        <taxon>Eukaryota</taxon>
        <taxon>Sar</taxon>
        <taxon>Stramenopiles</taxon>
        <taxon>Ochrophyta</taxon>
        <taxon>Bacillariophyta</taxon>
        <taxon>Bacillariophyceae</taxon>
        <taxon>Bacillariophycidae</taxon>
        <taxon>Naviculales</taxon>
        <taxon>Naviculaceae</taxon>
        <taxon>Fistulifera</taxon>
    </lineage>
</organism>
<keyword evidence="1" id="KW-0472">Membrane</keyword>
<dbReference type="OrthoDB" id="45095at2759"/>
<feature type="chain" id="PRO_5012509606" evidence="2">
    <location>
        <begin position="19"/>
        <end position="400"/>
    </location>
</feature>
<keyword evidence="2" id="KW-0732">Signal</keyword>
<keyword evidence="4" id="KW-1185">Reference proteome</keyword>
<accession>A0A1Z5KRB4</accession>
<feature type="signal peptide" evidence="2">
    <location>
        <begin position="1"/>
        <end position="18"/>
    </location>
</feature>
<evidence type="ECO:0000313" key="4">
    <source>
        <dbReference type="Proteomes" id="UP000198406"/>
    </source>
</evidence>
<name>A0A1Z5KRB4_FISSO</name>
<dbReference type="InParanoid" id="A0A1Z5KRB4"/>
<evidence type="ECO:0000313" key="3">
    <source>
        <dbReference type="EMBL" id="GAX28819.1"/>
    </source>
</evidence>
<keyword evidence="1" id="KW-0812">Transmembrane</keyword>
<dbReference type="EMBL" id="BDSP01000281">
    <property type="protein sequence ID" value="GAX28819.1"/>
    <property type="molecule type" value="Genomic_DNA"/>
</dbReference>
<reference evidence="3 4" key="1">
    <citation type="journal article" date="2015" name="Plant Cell">
        <title>Oil accumulation by the oleaginous diatom Fistulifera solaris as revealed by the genome and transcriptome.</title>
        <authorList>
            <person name="Tanaka T."/>
            <person name="Maeda Y."/>
            <person name="Veluchamy A."/>
            <person name="Tanaka M."/>
            <person name="Abida H."/>
            <person name="Marechal E."/>
            <person name="Bowler C."/>
            <person name="Muto M."/>
            <person name="Sunaga Y."/>
            <person name="Tanaka M."/>
            <person name="Yoshino T."/>
            <person name="Taniguchi T."/>
            <person name="Fukuda Y."/>
            <person name="Nemoto M."/>
            <person name="Matsumoto M."/>
            <person name="Wong P.S."/>
            <person name="Aburatani S."/>
            <person name="Fujibuchi W."/>
        </authorList>
    </citation>
    <scope>NUCLEOTIDE SEQUENCE [LARGE SCALE GENOMIC DNA]</scope>
    <source>
        <strain evidence="3 4">JPCC DA0580</strain>
    </source>
</reference>
<keyword evidence="1" id="KW-1133">Transmembrane helix</keyword>